<sequence length="220" mass="24864">MTESHHIVEIPVDNEEQRQLLVVATAIQNHPLTEISRSPGHLLLLKLWQREEDLSGRRIAAKESRLDSIKREIFQLCSFFLIFHGLFFTILFTSSSSSSGEGKCGKWWVPGVVSLCTSLVFVWLVQVQLYRYWKVWKRVGRERCDGRAVARCIQELRMKGGSFELGKDPYCTGGKKMKSSSVEIKWKPVTWVSQNSVAIGLLCFAGLAVLASRLVLCGGF</sequence>
<keyword evidence="1" id="KW-0472">Membrane</keyword>
<dbReference type="Proteomes" id="UP001154282">
    <property type="component" value="Unassembled WGS sequence"/>
</dbReference>
<comment type="caution">
    <text evidence="2">The sequence shown here is derived from an EMBL/GenBank/DDBJ whole genome shotgun (WGS) entry which is preliminary data.</text>
</comment>
<keyword evidence="3" id="KW-1185">Reference proteome</keyword>
<evidence type="ECO:0000256" key="1">
    <source>
        <dbReference type="SAM" id="Phobius"/>
    </source>
</evidence>
<evidence type="ECO:0000313" key="3">
    <source>
        <dbReference type="Proteomes" id="UP001154282"/>
    </source>
</evidence>
<feature type="transmembrane region" description="Helical" evidence="1">
    <location>
        <begin position="73"/>
        <end position="92"/>
    </location>
</feature>
<reference evidence="2" key="1">
    <citation type="submission" date="2022-08" db="EMBL/GenBank/DDBJ databases">
        <authorList>
            <person name="Gutierrez-Valencia J."/>
        </authorList>
    </citation>
    <scope>NUCLEOTIDE SEQUENCE</scope>
</reference>
<keyword evidence="1" id="KW-0812">Transmembrane</keyword>
<gene>
    <name evidence="2" type="ORF">LITE_LOCUS9322</name>
</gene>
<accession>A0AAV0IGY6</accession>
<protein>
    <submittedName>
        <fullName evidence="2">Uncharacterized protein</fullName>
    </submittedName>
</protein>
<keyword evidence="1" id="KW-1133">Transmembrane helix</keyword>
<feature type="transmembrane region" description="Helical" evidence="1">
    <location>
        <begin position="197"/>
        <end position="216"/>
    </location>
</feature>
<proteinExistence type="predicted"/>
<dbReference type="PANTHER" id="PTHR33287">
    <property type="entry name" value="OS03G0453550 PROTEIN"/>
    <property type="match status" value="1"/>
</dbReference>
<feature type="transmembrane region" description="Helical" evidence="1">
    <location>
        <begin position="112"/>
        <end position="133"/>
    </location>
</feature>
<name>A0AAV0IGY6_9ROSI</name>
<dbReference type="PANTHER" id="PTHR33287:SF3">
    <property type="entry name" value="OS03G0453550 PROTEIN"/>
    <property type="match status" value="1"/>
</dbReference>
<organism evidence="2 3">
    <name type="scientific">Linum tenue</name>
    <dbReference type="NCBI Taxonomy" id="586396"/>
    <lineage>
        <taxon>Eukaryota</taxon>
        <taxon>Viridiplantae</taxon>
        <taxon>Streptophyta</taxon>
        <taxon>Embryophyta</taxon>
        <taxon>Tracheophyta</taxon>
        <taxon>Spermatophyta</taxon>
        <taxon>Magnoliopsida</taxon>
        <taxon>eudicotyledons</taxon>
        <taxon>Gunneridae</taxon>
        <taxon>Pentapetalae</taxon>
        <taxon>rosids</taxon>
        <taxon>fabids</taxon>
        <taxon>Malpighiales</taxon>
        <taxon>Linaceae</taxon>
        <taxon>Linum</taxon>
    </lineage>
</organism>
<evidence type="ECO:0000313" key="2">
    <source>
        <dbReference type="EMBL" id="CAI0396872.1"/>
    </source>
</evidence>
<dbReference type="EMBL" id="CAMGYJ010000004">
    <property type="protein sequence ID" value="CAI0396872.1"/>
    <property type="molecule type" value="Genomic_DNA"/>
</dbReference>
<dbReference type="AlphaFoldDB" id="A0AAV0IGY6"/>